<dbReference type="InterPro" id="IPR049874">
    <property type="entry name" value="ROK_cs"/>
</dbReference>
<dbReference type="HOGENOM" id="CLU_036604_13_1_0"/>
<evidence type="ECO:0000313" key="2">
    <source>
        <dbReference type="EMBL" id="BAJ62846.1"/>
    </source>
</evidence>
<dbReference type="RefSeq" id="WP_013559238.1">
    <property type="nucleotide sequence ID" value="NC_014960.1"/>
</dbReference>
<dbReference type="eggNOG" id="COG1940">
    <property type="taxonomic scope" value="Bacteria"/>
</dbReference>
<gene>
    <name evidence="2" type="ordered locus">ANT_08120</name>
</gene>
<dbReference type="InterPro" id="IPR036388">
    <property type="entry name" value="WH-like_DNA-bd_sf"/>
</dbReference>
<dbReference type="SUPFAM" id="SSF46785">
    <property type="entry name" value="Winged helix' DNA-binding domain"/>
    <property type="match status" value="1"/>
</dbReference>
<name>E8N2P0_ANATU</name>
<comment type="similarity">
    <text evidence="1">Belongs to the ROK (NagC/XylR) family.</text>
</comment>
<dbReference type="InterPro" id="IPR000600">
    <property type="entry name" value="ROK"/>
</dbReference>
<dbReference type="InterPro" id="IPR036390">
    <property type="entry name" value="WH_DNA-bd_sf"/>
</dbReference>
<dbReference type="PANTHER" id="PTHR18964:SF149">
    <property type="entry name" value="BIFUNCTIONAL UDP-N-ACETYLGLUCOSAMINE 2-EPIMERASE_N-ACETYLMANNOSAMINE KINASE"/>
    <property type="match status" value="1"/>
</dbReference>
<dbReference type="AlphaFoldDB" id="E8N2P0"/>
<dbReference type="Pfam" id="PF13412">
    <property type="entry name" value="HTH_24"/>
    <property type="match status" value="1"/>
</dbReference>
<proteinExistence type="inferred from homology"/>
<protein>
    <submittedName>
        <fullName evidence="2">NagC family transcriptional regulator</fullName>
    </submittedName>
</protein>
<dbReference type="SUPFAM" id="SSF53067">
    <property type="entry name" value="Actin-like ATPase domain"/>
    <property type="match status" value="1"/>
</dbReference>
<sequence>MEKATHQQTKAHNRNLVLKTIFEHEAISRAEIARKTQLTRATVSELVNELLTEGIVEEVGTGASIGGKSPILLSLVPDSRFLIGVNLGQDNFIASVVNLRGEIKETIESPALRHNPDETLALVIDMLESLLQKQWKPIVGIGIGAPGLIHTRQGMVLRAVNLDWENFPLAHLLEERFHMPVSILNDSQATAIGEFVYGKHVSSGNLIVVNIRHGIGAGILINGRLFQGDGSAAGEIGHVVVNPQGDVCRCGKRGCLETIASAGAVLRRTGVASLSEALERWENGNSGMQAVVAEAGNALGEALAHLVGALNIHHIVLTGEMTRFGEPWLESVRHAMQKAAFHPLVEDTRLEIGMLDYRACILGAAAFMVLEDYDLLFLQEH</sequence>
<dbReference type="InParanoid" id="E8N2P0"/>
<dbReference type="Proteomes" id="UP000008922">
    <property type="component" value="Chromosome"/>
</dbReference>
<dbReference type="PANTHER" id="PTHR18964">
    <property type="entry name" value="ROK (REPRESSOR, ORF, KINASE) FAMILY"/>
    <property type="match status" value="1"/>
</dbReference>
<evidence type="ECO:0000313" key="3">
    <source>
        <dbReference type="Proteomes" id="UP000008922"/>
    </source>
</evidence>
<dbReference type="PROSITE" id="PS01125">
    <property type="entry name" value="ROK"/>
    <property type="match status" value="1"/>
</dbReference>
<dbReference type="Gene3D" id="3.30.420.40">
    <property type="match status" value="2"/>
</dbReference>
<evidence type="ECO:0000256" key="1">
    <source>
        <dbReference type="ARBA" id="ARBA00006479"/>
    </source>
</evidence>
<dbReference type="InterPro" id="IPR043129">
    <property type="entry name" value="ATPase_NBD"/>
</dbReference>
<dbReference type="EMBL" id="AP012029">
    <property type="protein sequence ID" value="BAJ62846.1"/>
    <property type="molecule type" value="Genomic_DNA"/>
</dbReference>
<dbReference type="Gene3D" id="1.10.10.10">
    <property type="entry name" value="Winged helix-like DNA-binding domain superfamily/Winged helix DNA-binding domain"/>
    <property type="match status" value="1"/>
</dbReference>
<keyword evidence="3" id="KW-1185">Reference proteome</keyword>
<dbReference type="STRING" id="926569.ANT_08120"/>
<dbReference type="OrthoDB" id="9796533at2"/>
<organism evidence="2 3">
    <name type="scientific">Anaerolinea thermophila (strain DSM 14523 / JCM 11388 / NBRC 100420 / UNI-1)</name>
    <dbReference type="NCBI Taxonomy" id="926569"/>
    <lineage>
        <taxon>Bacteria</taxon>
        <taxon>Bacillati</taxon>
        <taxon>Chloroflexota</taxon>
        <taxon>Anaerolineae</taxon>
        <taxon>Anaerolineales</taxon>
        <taxon>Anaerolineaceae</taxon>
        <taxon>Anaerolinea</taxon>
    </lineage>
</organism>
<reference evidence="2 3" key="1">
    <citation type="submission" date="2010-12" db="EMBL/GenBank/DDBJ databases">
        <title>Whole genome sequence of Anaerolinea thermophila UNI-1.</title>
        <authorList>
            <person name="Narita-Yamada S."/>
            <person name="Kishi E."/>
            <person name="Watanabe Y."/>
            <person name="Takasaki K."/>
            <person name="Ankai A."/>
            <person name="Oguchi A."/>
            <person name="Fukui S."/>
            <person name="Takahashi M."/>
            <person name="Yashiro I."/>
            <person name="Hosoyama A."/>
            <person name="Sekiguchi Y."/>
            <person name="Hanada S."/>
            <person name="Fujita N."/>
        </authorList>
    </citation>
    <scope>NUCLEOTIDE SEQUENCE [LARGE SCALE GENOMIC DNA]</scope>
    <source>
        <strain evidence="3">DSM 14523 / JCM 11388 / NBRC 100420 / UNI-1</strain>
    </source>
</reference>
<accession>E8N2P0</accession>
<dbReference type="KEGG" id="atm:ANT_08120"/>
<dbReference type="Pfam" id="PF00480">
    <property type="entry name" value="ROK"/>
    <property type="match status" value="1"/>
</dbReference>